<sequence>MRRKRYIERYGNVANEFPGTQKQMLERIKHELAFELEKLLPRPNSLRRKADIHIDTGDKNLAEAGRYYTLVKEFEEGRWRSRREYHTNVGLLDISQTSSSEGRIGVLLGYRQSLLTSGRQRYPLRTPDTSQLRVPIERVPDNSSAQPLSLVGESHLVTVLVWVKVGMTVGKGTLADLQIV</sequence>
<gene>
    <name evidence="1" type="ORF">VKT23_019116</name>
</gene>
<name>A0ABR1IPS1_9AGAR</name>
<dbReference type="Proteomes" id="UP001498398">
    <property type="component" value="Unassembled WGS sequence"/>
</dbReference>
<organism evidence="1 2">
    <name type="scientific">Marasmiellus scandens</name>
    <dbReference type="NCBI Taxonomy" id="2682957"/>
    <lineage>
        <taxon>Eukaryota</taxon>
        <taxon>Fungi</taxon>
        <taxon>Dikarya</taxon>
        <taxon>Basidiomycota</taxon>
        <taxon>Agaricomycotina</taxon>
        <taxon>Agaricomycetes</taxon>
        <taxon>Agaricomycetidae</taxon>
        <taxon>Agaricales</taxon>
        <taxon>Marasmiineae</taxon>
        <taxon>Omphalotaceae</taxon>
        <taxon>Marasmiellus</taxon>
    </lineage>
</organism>
<keyword evidence="2" id="KW-1185">Reference proteome</keyword>
<reference evidence="1 2" key="1">
    <citation type="submission" date="2024-01" db="EMBL/GenBank/DDBJ databases">
        <title>A draft genome for the cacao thread blight pathogen Marasmiellus scandens.</title>
        <authorList>
            <person name="Baruah I.K."/>
            <person name="Leung J."/>
            <person name="Bukari Y."/>
            <person name="Amoako-Attah I."/>
            <person name="Meinhardt L.W."/>
            <person name="Bailey B.A."/>
            <person name="Cohen S.P."/>
        </authorList>
    </citation>
    <scope>NUCLEOTIDE SEQUENCE [LARGE SCALE GENOMIC DNA]</scope>
    <source>
        <strain evidence="1 2">GH-19</strain>
    </source>
</reference>
<evidence type="ECO:0000313" key="2">
    <source>
        <dbReference type="Proteomes" id="UP001498398"/>
    </source>
</evidence>
<dbReference type="EMBL" id="JBANRG010000093">
    <property type="protein sequence ID" value="KAK7436562.1"/>
    <property type="molecule type" value="Genomic_DNA"/>
</dbReference>
<protein>
    <submittedName>
        <fullName evidence="1">Uncharacterized protein</fullName>
    </submittedName>
</protein>
<accession>A0ABR1IPS1</accession>
<proteinExistence type="predicted"/>
<evidence type="ECO:0000313" key="1">
    <source>
        <dbReference type="EMBL" id="KAK7436562.1"/>
    </source>
</evidence>
<comment type="caution">
    <text evidence="1">The sequence shown here is derived from an EMBL/GenBank/DDBJ whole genome shotgun (WGS) entry which is preliminary data.</text>
</comment>